<dbReference type="GeneID" id="106471381"/>
<dbReference type="InterPro" id="IPR037360">
    <property type="entry name" value="COMMD9"/>
</dbReference>
<dbReference type="Pfam" id="PF07258">
    <property type="entry name" value="COMM_domain"/>
    <property type="match status" value="1"/>
</dbReference>
<dbReference type="Proteomes" id="UP000694941">
    <property type="component" value="Unplaced"/>
</dbReference>
<gene>
    <name evidence="3 4" type="primary">LOC106471381</name>
</gene>
<keyword evidence="2" id="KW-1185">Reference proteome</keyword>
<dbReference type="InterPro" id="IPR017920">
    <property type="entry name" value="COMM"/>
</dbReference>
<feature type="domain" description="COMM" evidence="1">
    <location>
        <begin position="121"/>
        <end position="195"/>
    </location>
</feature>
<evidence type="ECO:0000313" key="3">
    <source>
        <dbReference type="RefSeq" id="XP_013787433.1"/>
    </source>
</evidence>
<dbReference type="InterPro" id="IPR048676">
    <property type="entry name" value="COMMD9_N"/>
</dbReference>
<reference evidence="3 4" key="1">
    <citation type="submission" date="2025-05" db="UniProtKB">
        <authorList>
            <consortium name="RefSeq"/>
        </authorList>
    </citation>
    <scope>IDENTIFICATION</scope>
    <source>
        <tissue evidence="3 4">Muscle</tissue>
    </source>
</reference>
<proteinExistence type="predicted"/>
<evidence type="ECO:0000313" key="4">
    <source>
        <dbReference type="RefSeq" id="XP_013787434.1"/>
    </source>
</evidence>
<dbReference type="RefSeq" id="XP_013787434.1">
    <property type="nucleotide sequence ID" value="XM_013931980.2"/>
</dbReference>
<sequence length="197" mass="22328">MGEVNFDVLLHLLKASSKSQVVDFCHNCYIHKDDISSHHKLVENTSVTLNIGQEAALETMNAMAELEKKAVFHNCSSIKDVAALFPENFHKNLKELLSKIITENIHQWKTDTINSLVSLPKLVDFDWQVNVKMASNNTAKINIPACVLNLKLENPRIYRTDNNHVSEVNIELSQEKLDTMLHGLSRIRDQLSAVARK</sequence>
<protein>
    <submittedName>
        <fullName evidence="3 4">COMM domain-containing protein 9-like isoform X1</fullName>
    </submittedName>
</protein>
<name>A0ABM1BRU5_LIMPO</name>
<dbReference type="PANTHER" id="PTHR15663">
    <property type="entry name" value="COMM DOMAIN-CONTAINING PROTEIN 9"/>
    <property type="match status" value="1"/>
</dbReference>
<accession>A0ABM1BRU5</accession>
<dbReference type="PANTHER" id="PTHR15663:SF4">
    <property type="entry name" value="COMM DOMAIN-CONTAINING PROTEIN 9"/>
    <property type="match status" value="1"/>
</dbReference>
<organism evidence="2 4">
    <name type="scientific">Limulus polyphemus</name>
    <name type="common">Atlantic horseshoe crab</name>
    <dbReference type="NCBI Taxonomy" id="6850"/>
    <lineage>
        <taxon>Eukaryota</taxon>
        <taxon>Metazoa</taxon>
        <taxon>Ecdysozoa</taxon>
        <taxon>Arthropoda</taxon>
        <taxon>Chelicerata</taxon>
        <taxon>Merostomata</taxon>
        <taxon>Xiphosura</taxon>
        <taxon>Limulidae</taxon>
        <taxon>Limulus</taxon>
    </lineage>
</organism>
<evidence type="ECO:0000259" key="1">
    <source>
        <dbReference type="PROSITE" id="PS51269"/>
    </source>
</evidence>
<evidence type="ECO:0000313" key="2">
    <source>
        <dbReference type="Proteomes" id="UP000694941"/>
    </source>
</evidence>
<dbReference type="PROSITE" id="PS51269">
    <property type="entry name" value="COMM"/>
    <property type="match status" value="1"/>
</dbReference>
<dbReference type="RefSeq" id="XP_013787433.1">
    <property type="nucleotide sequence ID" value="XM_013931979.2"/>
</dbReference>
<dbReference type="Pfam" id="PF20923">
    <property type="entry name" value="COMMD9_HN"/>
    <property type="match status" value="1"/>
</dbReference>